<dbReference type="AlphaFoldDB" id="A0A1H2WRS8"/>
<proteinExistence type="predicted"/>
<gene>
    <name evidence="1" type="ORF">SAMN05443545_1031</name>
</gene>
<sequence>MDERHLTKPWRLPSLADRLKSCQRSLTKFNNETIIHAADATDEATARIELEMHGRNWNLS</sequence>
<name>A0A1H2WRS8_9GAMM</name>
<evidence type="ECO:0000313" key="1">
    <source>
        <dbReference type="EMBL" id="SDW83166.1"/>
    </source>
</evidence>
<dbReference type="EMBL" id="FNNI01000003">
    <property type="protein sequence ID" value="SDW83166.1"/>
    <property type="molecule type" value="Genomic_DNA"/>
</dbReference>
<reference evidence="1 2" key="1">
    <citation type="submission" date="2016-10" db="EMBL/GenBank/DDBJ databases">
        <authorList>
            <person name="de Groot N.N."/>
        </authorList>
    </citation>
    <scope>NUCLEOTIDE SEQUENCE [LARGE SCALE GENOMIC DNA]</scope>
    <source>
        <strain evidence="1 2">DSM 19219</strain>
    </source>
</reference>
<organism evidence="1 2">
    <name type="scientific">Aidingimonas halophila</name>
    <dbReference type="NCBI Taxonomy" id="574349"/>
    <lineage>
        <taxon>Bacteria</taxon>
        <taxon>Pseudomonadati</taxon>
        <taxon>Pseudomonadota</taxon>
        <taxon>Gammaproteobacteria</taxon>
        <taxon>Oceanospirillales</taxon>
        <taxon>Halomonadaceae</taxon>
        <taxon>Aidingimonas</taxon>
    </lineage>
</organism>
<protein>
    <submittedName>
        <fullName evidence="1">Uncharacterized protein</fullName>
    </submittedName>
</protein>
<keyword evidence="2" id="KW-1185">Reference proteome</keyword>
<dbReference type="Proteomes" id="UP000198500">
    <property type="component" value="Unassembled WGS sequence"/>
</dbReference>
<accession>A0A1H2WRS8</accession>
<evidence type="ECO:0000313" key="2">
    <source>
        <dbReference type="Proteomes" id="UP000198500"/>
    </source>
</evidence>